<dbReference type="VEuPathDB" id="FungiDB:GMDG_06379"/>
<name>A0A177A3D1_9PEZI</name>
<proteinExistence type="predicted"/>
<feature type="compositionally biased region" description="Basic and acidic residues" evidence="1">
    <location>
        <begin position="30"/>
        <end position="40"/>
    </location>
</feature>
<accession>A0A177A3D1</accession>
<protein>
    <submittedName>
        <fullName evidence="2">Uncharacterized protein</fullName>
    </submittedName>
</protein>
<evidence type="ECO:0000256" key="1">
    <source>
        <dbReference type="SAM" id="MobiDB-lite"/>
    </source>
</evidence>
<reference evidence="2" key="1">
    <citation type="submission" date="2016-03" db="EMBL/GenBank/DDBJ databases">
        <title>Updated assembly of Pseudogymnoascus destructans, the fungus causing white-nose syndrome of bats.</title>
        <authorList>
            <person name="Palmer J.M."/>
            <person name="Drees K.P."/>
            <person name="Foster J.T."/>
            <person name="Lindner D.L."/>
        </authorList>
    </citation>
    <scope>NUCLEOTIDE SEQUENCE [LARGE SCALE GENOMIC DNA]</scope>
    <source>
        <strain evidence="2">20631-21</strain>
    </source>
</reference>
<feature type="region of interest" description="Disordered" evidence="1">
    <location>
        <begin position="1"/>
        <end position="43"/>
    </location>
</feature>
<evidence type="ECO:0000313" key="2">
    <source>
        <dbReference type="EMBL" id="OAF56678.1"/>
    </source>
</evidence>
<dbReference type="AlphaFoldDB" id="A0A177A3D1"/>
<dbReference type="OrthoDB" id="3438916at2759"/>
<organism evidence="2">
    <name type="scientific">Pseudogymnoascus destructans</name>
    <dbReference type="NCBI Taxonomy" id="655981"/>
    <lineage>
        <taxon>Eukaryota</taxon>
        <taxon>Fungi</taxon>
        <taxon>Dikarya</taxon>
        <taxon>Ascomycota</taxon>
        <taxon>Pezizomycotina</taxon>
        <taxon>Leotiomycetes</taxon>
        <taxon>Thelebolales</taxon>
        <taxon>Thelebolaceae</taxon>
        <taxon>Pseudogymnoascus</taxon>
    </lineage>
</organism>
<dbReference type="GeneID" id="36290304"/>
<dbReference type="Proteomes" id="UP000077154">
    <property type="component" value="Unassembled WGS sequence"/>
</dbReference>
<dbReference type="RefSeq" id="XP_024321970.1">
    <property type="nucleotide sequence ID" value="XM_024470831.1"/>
</dbReference>
<dbReference type="EMBL" id="KV441403">
    <property type="protein sequence ID" value="OAF56678.1"/>
    <property type="molecule type" value="Genomic_DNA"/>
</dbReference>
<feature type="compositionally biased region" description="Basic and acidic residues" evidence="1">
    <location>
        <begin position="1"/>
        <end position="23"/>
    </location>
</feature>
<sequence length="203" mass="22463">MDVPAHKHDRTSPNDELEKHSSRPDAINSKPERGEAEVGKLEYTASSLPAMPATAEPENEKDAVALWKFVAIYLLTMQPGQLKLDDDSESEISKLAARYMLEIQPGRGSERALPGIEFITIQNEERGLGGITEVPLQQMERLLSGIPDAQAVAIFILSHLPEEHHALLSCTQYSQKNIPLSGVIMFCLRSGRGNVKSASHRRR</sequence>
<gene>
    <name evidence="2" type="ORF">VC83_07255</name>
</gene>